<accession>A0ABQ5R0J0</accession>
<sequence>MTAPAPRTLLDFARTLLAAPPTSLRRSWPRACAALTRLALEQAMRRYWEQHRAQCLVGRPMRHQLLALPVLADRDTAALATSAWHGLSRAMHHHTYELPATVAELQGWLKDTATMIDRLTAMSGGDL</sequence>
<proteinExistence type="predicted"/>
<dbReference type="EMBL" id="BSDI01000028">
    <property type="protein sequence ID" value="GLH99802.1"/>
    <property type="molecule type" value="Genomic_DNA"/>
</dbReference>
<dbReference type="Proteomes" id="UP001144280">
    <property type="component" value="Unassembled WGS sequence"/>
</dbReference>
<reference evidence="1" key="1">
    <citation type="submission" date="2022-12" db="EMBL/GenBank/DDBJ databases">
        <title>New Phytohabitans aurantiacus sp. RD004123 nov., an actinomycete isolated from soil.</title>
        <authorList>
            <person name="Triningsih D.W."/>
            <person name="Harunari E."/>
            <person name="Igarashi Y."/>
        </authorList>
    </citation>
    <scope>NUCLEOTIDE SEQUENCE</scope>
    <source>
        <strain evidence="1">RD004123</strain>
    </source>
</reference>
<dbReference type="RefSeq" id="WP_281899718.1">
    <property type="nucleotide sequence ID" value="NZ_BSDI01000028.1"/>
</dbReference>
<evidence type="ECO:0000313" key="1">
    <source>
        <dbReference type="EMBL" id="GLH99802.1"/>
    </source>
</evidence>
<gene>
    <name evidence="1" type="ORF">Pa4123_50790</name>
</gene>
<evidence type="ECO:0008006" key="3">
    <source>
        <dbReference type="Google" id="ProtNLM"/>
    </source>
</evidence>
<comment type="caution">
    <text evidence="1">The sequence shown here is derived from an EMBL/GenBank/DDBJ whole genome shotgun (WGS) entry which is preliminary data.</text>
</comment>
<protein>
    <recommendedName>
        <fullName evidence="3">SAV-6107-like HEPN domain-containing protein</fullName>
    </recommendedName>
</protein>
<organism evidence="1 2">
    <name type="scientific">Phytohabitans aurantiacus</name>
    <dbReference type="NCBI Taxonomy" id="3016789"/>
    <lineage>
        <taxon>Bacteria</taxon>
        <taxon>Bacillati</taxon>
        <taxon>Actinomycetota</taxon>
        <taxon>Actinomycetes</taxon>
        <taxon>Micromonosporales</taxon>
        <taxon>Micromonosporaceae</taxon>
    </lineage>
</organism>
<name>A0ABQ5R0J0_9ACTN</name>
<keyword evidence="2" id="KW-1185">Reference proteome</keyword>
<evidence type="ECO:0000313" key="2">
    <source>
        <dbReference type="Proteomes" id="UP001144280"/>
    </source>
</evidence>